<dbReference type="EMBL" id="AHAM01000005">
    <property type="protein sequence ID" value="EHK59328.1"/>
    <property type="molecule type" value="Genomic_DNA"/>
</dbReference>
<proteinExistence type="predicted"/>
<dbReference type="AlphaFoldDB" id="H0HIX8"/>
<evidence type="ECO:0000313" key="2">
    <source>
        <dbReference type="Proteomes" id="UP000003250"/>
    </source>
</evidence>
<dbReference type="Proteomes" id="UP000003250">
    <property type="component" value="Unassembled WGS sequence"/>
</dbReference>
<keyword evidence="2" id="KW-1185">Reference proteome</keyword>
<gene>
    <name evidence="1" type="ORF">MAXJ12_00412</name>
</gene>
<name>H0HIX8_9HYPH</name>
<protein>
    <submittedName>
        <fullName evidence="1">Uncharacterized protein</fullName>
    </submittedName>
</protein>
<organism evidence="1 2">
    <name type="scientific">Mesorhizobium alhagi CCNWXJ12-2</name>
    <dbReference type="NCBI Taxonomy" id="1107882"/>
    <lineage>
        <taxon>Bacteria</taxon>
        <taxon>Pseudomonadati</taxon>
        <taxon>Pseudomonadota</taxon>
        <taxon>Alphaproteobacteria</taxon>
        <taxon>Hyphomicrobiales</taxon>
        <taxon>Phyllobacteriaceae</taxon>
        <taxon>Allomesorhizobium</taxon>
    </lineage>
</organism>
<evidence type="ECO:0000313" key="1">
    <source>
        <dbReference type="EMBL" id="EHK59328.1"/>
    </source>
</evidence>
<reference evidence="1 2" key="1">
    <citation type="journal article" date="2012" name="J. Bacteriol.">
        <title>Draft Genome Sequence of Mesorhizobium alhagi CCNWXJ12-2T, a Novel Salt-Resistant Species Isolated from the Desert of Northwestern China.</title>
        <authorList>
            <person name="Zhou M."/>
            <person name="Chen W."/>
            <person name="Chen H."/>
            <person name="Wei G."/>
        </authorList>
    </citation>
    <scope>NUCLEOTIDE SEQUENCE [LARGE SCALE GENOMIC DNA]</scope>
    <source>
        <strain evidence="1 2">CCNWXJ12-2</strain>
    </source>
</reference>
<accession>H0HIX8</accession>
<sequence>MALDADVFMRIGTRVSSILAGDDHRPETGYVGAD</sequence>